<evidence type="ECO:0000259" key="2">
    <source>
        <dbReference type="SMART" id="SM00848"/>
    </source>
</evidence>
<feature type="domain" description="Cathepsin propeptide inhibitor" evidence="2">
    <location>
        <begin position="25"/>
        <end position="86"/>
    </location>
</feature>
<dbReference type="PANTHER" id="PTHR12411">
    <property type="entry name" value="CYSTEINE PROTEASE FAMILY C1-RELATED"/>
    <property type="match status" value="1"/>
</dbReference>
<dbReference type="GO" id="GO:0008234">
    <property type="term" value="F:cysteine-type peptidase activity"/>
    <property type="evidence" value="ECO:0007669"/>
    <property type="project" value="InterPro"/>
</dbReference>
<dbReference type="SUPFAM" id="SSF54001">
    <property type="entry name" value="Cysteine proteinases"/>
    <property type="match status" value="1"/>
</dbReference>
<gene>
    <name evidence="3" type="ORF">ONB1V03_LOCUS15108</name>
</gene>
<dbReference type="AlphaFoldDB" id="A0A7R9QU28"/>
<protein>
    <recommendedName>
        <fullName evidence="2">Cathepsin propeptide inhibitor domain-containing protein</fullName>
    </recommendedName>
</protein>
<evidence type="ECO:0000313" key="3">
    <source>
        <dbReference type="EMBL" id="CAD7658487.1"/>
    </source>
</evidence>
<feature type="non-terminal residue" evidence="3">
    <location>
        <position position="1"/>
    </location>
</feature>
<dbReference type="EMBL" id="CAJPVJ010015110">
    <property type="protein sequence ID" value="CAG2175673.1"/>
    <property type="molecule type" value="Genomic_DNA"/>
</dbReference>
<dbReference type="InterPro" id="IPR013201">
    <property type="entry name" value="Prot_inhib_I29"/>
</dbReference>
<keyword evidence="1" id="KW-0732">Signal</keyword>
<dbReference type="OrthoDB" id="6424705at2759"/>
<dbReference type="Pfam" id="PF08246">
    <property type="entry name" value="Inhibitor_I29"/>
    <property type="match status" value="1"/>
</dbReference>
<dbReference type="EMBL" id="OC929935">
    <property type="protein sequence ID" value="CAD7658487.1"/>
    <property type="molecule type" value="Genomic_DNA"/>
</dbReference>
<evidence type="ECO:0000256" key="1">
    <source>
        <dbReference type="SAM" id="SignalP"/>
    </source>
</evidence>
<organism evidence="3">
    <name type="scientific">Oppiella nova</name>
    <dbReference type="NCBI Taxonomy" id="334625"/>
    <lineage>
        <taxon>Eukaryota</taxon>
        <taxon>Metazoa</taxon>
        <taxon>Ecdysozoa</taxon>
        <taxon>Arthropoda</taxon>
        <taxon>Chelicerata</taxon>
        <taxon>Arachnida</taxon>
        <taxon>Acari</taxon>
        <taxon>Acariformes</taxon>
        <taxon>Sarcoptiformes</taxon>
        <taxon>Oribatida</taxon>
        <taxon>Brachypylina</taxon>
        <taxon>Oppioidea</taxon>
        <taxon>Oppiidae</taxon>
        <taxon>Oppiella</taxon>
    </lineage>
</organism>
<dbReference type="SMART" id="SM00848">
    <property type="entry name" value="Inhibitor_I29"/>
    <property type="match status" value="1"/>
</dbReference>
<name>A0A7R9QU28_9ACAR</name>
<dbReference type="Proteomes" id="UP000728032">
    <property type="component" value="Unassembled WGS sequence"/>
</dbReference>
<accession>A0A7R9QU28</accession>
<evidence type="ECO:0000313" key="4">
    <source>
        <dbReference type="Proteomes" id="UP000728032"/>
    </source>
</evidence>
<dbReference type="InterPro" id="IPR038765">
    <property type="entry name" value="Papain-like_cys_pep_sf"/>
</dbReference>
<sequence>MKAFIALAIIVSVSAVPLQELDSEWIAFKNQFRSNAYLGVAEEVMRRQVFETNYRYIKAHNAEADNGVHTFRLGVNQFADMTNEEYRQFLNLKVPLNHVNVTFAEEKVDPSLADTVDWRTKGVVTHVKNQGQ</sequence>
<proteinExistence type="predicted"/>
<dbReference type="Gene3D" id="3.90.70.10">
    <property type="entry name" value="Cysteine proteinases"/>
    <property type="match status" value="1"/>
</dbReference>
<dbReference type="InterPro" id="IPR013128">
    <property type="entry name" value="Peptidase_C1A"/>
</dbReference>
<keyword evidence="4" id="KW-1185">Reference proteome</keyword>
<feature type="chain" id="PRO_5035593337" description="Cathepsin propeptide inhibitor domain-containing protein" evidence="1">
    <location>
        <begin position="16"/>
        <end position="132"/>
    </location>
</feature>
<feature type="signal peptide" evidence="1">
    <location>
        <begin position="1"/>
        <end position="15"/>
    </location>
</feature>
<reference evidence="3" key="1">
    <citation type="submission" date="2020-11" db="EMBL/GenBank/DDBJ databases">
        <authorList>
            <person name="Tran Van P."/>
        </authorList>
    </citation>
    <scope>NUCLEOTIDE SEQUENCE</scope>
</reference>